<keyword evidence="3" id="KW-1185">Reference proteome</keyword>
<sequence>MDIKVHRGLEQIGGCITEISTATSRVFIDFGQNLPGNGEPTTPEQDRLMVENIFATNAKMHEAVFYTHGHEDHVGLFEYIPTCVPQYMSDGTKELLLIKYRTLKEGVELSLEQLQNDANSTKEHIEEVIVQKSNAEKKIKIITKMNSWGRTPPRKKPYSISIGDITITPFFNCHSIYDSHMFLIEADGKRIWHTGDYRAHGYMGKGLIPTLRKYATNIDTLITEGTMLSRNDECIHECKVSEKMANVMKSFKYVFVLASATDIERLASIKNAALEAKKTLYVCSKFMSSTMKFFTERESELSHGLFSFSPRMLRFNGLERIKKKGFVLIAGTSQISRVEELTKELPIEETLLVYSSWEGYYTIPEQVAANPGYKNFRELFCN</sequence>
<reference evidence="3" key="1">
    <citation type="submission" date="2016-08" db="EMBL/GenBank/DDBJ databases">
        <authorList>
            <person name="Seilhamer J.J."/>
        </authorList>
    </citation>
    <scope>NUCLEOTIDE SEQUENCE [LARGE SCALE GENOMIC DNA]</scope>
</reference>
<dbReference type="STRING" id="1642646.ING2E5A_2739"/>
<dbReference type="Proteomes" id="UP000178485">
    <property type="component" value="Chromosome i"/>
</dbReference>
<dbReference type="Gene3D" id="3.60.15.10">
    <property type="entry name" value="Ribonuclease Z/Hydroxyacylglutathione hydrolase-like"/>
    <property type="match status" value="1"/>
</dbReference>
<dbReference type="InterPro" id="IPR036866">
    <property type="entry name" value="RibonucZ/Hydroxyglut_hydro"/>
</dbReference>
<organism evidence="2 3">
    <name type="scientific">Petrimonas mucosa</name>
    <dbReference type="NCBI Taxonomy" id="1642646"/>
    <lineage>
        <taxon>Bacteria</taxon>
        <taxon>Pseudomonadati</taxon>
        <taxon>Bacteroidota</taxon>
        <taxon>Bacteroidia</taxon>
        <taxon>Bacteroidales</taxon>
        <taxon>Dysgonomonadaceae</taxon>
        <taxon>Petrimonas</taxon>
    </lineage>
</organism>
<protein>
    <submittedName>
        <fullName evidence="2">Contig10, whole genome shotgun sequence</fullName>
    </submittedName>
</protein>
<dbReference type="EMBL" id="LT608328">
    <property type="protein sequence ID" value="SCM59534.1"/>
    <property type="molecule type" value="Genomic_DNA"/>
</dbReference>
<dbReference type="RefSeq" id="WP_071137812.1">
    <property type="nucleotide sequence ID" value="NZ_LT608328.1"/>
</dbReference>
<dbReference type="SUPFAM" id="SSF56281">
    <property type="entry name" value="Metallo-hydrolase/oxidoreductase"/>
    <property type="match status" value="1"/>
</dbReference>
<gene>
    <name evidence="2" type="ORF">ING2E5A_2739</name>
</gene>
<evidence type="ECO:0000313" key="2">
    <source>
        <dbReference type="EMBL" id="SCM59534.1"/>
    </source>
</evidence>
<evidence type="ECO:0000256" key="1">
    <source>
        <dbReference type="SAM" id="Coils"/>
    </source>
</evidence>
<feature type="coiled-coil region" evidence="1">
    <location>
        <begin position="104"/>
        <end position="131"/>
    </location>
</feature>
<proteinExistence type="predicted"/>
<evidence type="ECO:0000313" key="3">
    <source>
        <dbReference type="Proteomes" id="UP000178485"/>
    </source>
</evidence>
<dbReference type="AlphaFoldDB" id="A0A1G4GAF2"/>
<keyword evidence="1" id="KW-0175">Coiled coil</keyword>
<dbReference type="PANTHER" id="PTHR43694:SF1">
    <property type="entry name" value="RIBONUCLEASE J"/>
    <property type="match status" value="1"/>
</dbReference>
<dbReference type="KEGG" id="pmuc:ING2E5A_2739"/>
<name>A0A1G4GAF2_9BACT</name>
<dbReference type="PANTHER" id="PTHR43694">
    <property type="entry name" value="RIBONUCLEASE J"/>
    <property type="match status" value="1"/>
</dbReference>
<accession>A0A1G4GAF2</accession>